<evidence type="ECO:0000313" key="2">
    <source>
        <dbReference type="Proteomes" id="UP001177021"/>
    </source>
</evidence>
<organism evidence="1 2">
    <name type="scientific">Trifolium pratense</name>
    <name type="common">Red clover</name>
    <dbReference type="NCBI Taxonomy" id="57577"/>
    <lineage>
        <taxon>Eukaryota</taxon>
        <taxon>Viridiplantae</taxon>
        <taxon>Streptophyta</taxon>
        <taxon>Embryophyta</taxon>
        <taxon>Tracheophyta</taxon>
        <taxon>Spermatophyta</taxon>
        <taxon>Magnoliopsida</taxon>
        <taxon>eudicotyledons</taxon>
        <taxon>Gunneridae</taxon>
        <taxon>Pentapetalae</taxon>
        <taxon>rosids</taxon>
        <taxon>fabids</taxon>
        <taxon>Fabales</taxon>
        <taxon>Fabaceae</taxon>
        <taxon>Papilionoideae</taxon>
        <taxon>50 kb inversion clade</taxon>
        <taxon>NPAAA clade</taxon>
        <taxon>Hologalegina</taxon>
        <taxon>IRL clade</taxon>
        <taxon>Trifolieae</taxon>
        <taxon>Trifolium</taxon>
    </lineage>
</organism>
<dbReference type="EMBL" id="CASHSV030000001">
    <property type="protein sequence ID" value="CAJ2631913.1"/>
    <property type="molecule type" value="Genomic_DNA"/>
</dbReference>
<dbReference type="Proteomes" id="UP001177021">
    <property type="component" value="Unassembled WGS sequence"/>
</dbReference>
<gene>
    <name evidence="1" type="ORF">MILVUS5_LOCUS3332</name>
</gene>
<evidence type="ECO:0000313" key="1">
    <source>
        <dbReference type="EMBL" id="CAJ2631913.1"/>
    </source>
</evidence>
<protein>
    <submittedName>
        <fullName evidence="1">Uncharacterized protein</fullName>
    </submittedName>
</protein>
<reference evidence="1" key="1">
    <citation type="submission" date="2023-10" db="EMBL/GenBank/DDBJ databases">
        <authorList>
            <person name="Rodriguez Cubillos JULIANA M."/>
            <person name="De Vega J."/>
        </authorList>
    </citation>
    <scope>NUCLEOTIDE SEQUENCE</scope>
</reference>
<sequence>MDNNASPQLESEASNSELKQESQPFKKRKMVEKTVVTVKIGENVSKLKNEGLPSDFWSWRKYGQKPIKGSPYPRGYYRCSTSKGCSAKKQVERSSTDASMLIITYTSKHNHPDPTTVSATNSAQQPKESETETIKDIPVTSNEEDQEHIVEEIINNKSIVTSTDQVTNEENFHYLQSPIHCSEEIIVDQEDPFKSNIEKSHIDKIDILLEEEPLCYAQLKNLTESKSEELDFFDELEELPMSSSILHFTRSIFSNERIPVAPS</sequence>
<comment type="caution">
    <text evidence="1">The sequence shown here is derived from an EMBL/GenBank/DDBJ whole genome shotgun (WGS) entry which is preliminary data.</text>
</comment>
<accession>A0ACB0IJG8</accession>
<name>A0ACB0IJG8_TRIPR</name>
<keyword evidence="2" id="KW-1185">Reference proteome</keyword>
<proteinExistence type="predicted"/>